<keyword evidence="1" id="KW-0472">Membrane</keyword>
<organism evidence="3 4">
    <name type="scientific">Halpernia frigidisoli</name>
    <dbReference type="NCBI Taxonomy" id="1125876"/>
    <lineage>
        <taxon>Bacteria</taxon>
        <taxon>Pseudomonadati</taxon>
        <taxon>Bacteroidota</taxon>
        <taxon>Flavobacteriia</taxon>
        <taxon>Flavobacteriales</taxon>
        <taxon>Weeksellaceae</taxon>
        <taxon>Chryseobacterium group</taxon>
        <taxon>Halpernia</taxon>
    </lineage>
</organism>
<evidence type="ECO:0008006" key="5">
    <source>
        <dbReference type="Google" id="ProtNLM"/>
    </source>
</evidence>
<dbReference type="AlphaFoldDB" id="A0A1I3GY67"/>
<feature type="signal peptide" evidence="2">
    <location>
        <begin position="1"/>
        <end position="18"/>
    </location>
</feature>
<keyword evidence="2" id="KW-0732">Signal</keyword>
<evidence type="ECO:0000313" key="3">
    <source>
        <dbReference type="EMBL" id="SFI28306.1"/>
    </source>
</evidence>
<keyword evidence="1" id="KW-0812">Transmembrane</keyword>
<evidence type="ECO:0000256" key="2">
    <source>
        <dbReference type="SAM" id="SignalP"/>
    </source>
</evidence>
<dbReference type="RefSeq" id="WP_090080292.1">
    <property type="nucleotide sequence ID" value="NZ_FOQT01000003.1"/>
</dbReference>
<name>A0A1I3GY67_9FLAO</name>
<evidence type="ECO:0000313" key="4">
    <source>
        <dbReference type="Proteomes" id="UP000198931"/>
    </source>
</evidence>
<gene>
    <name evidence="3" type="ORF">SAMN05443292_2084</name>
</gene>
<feature type="transmembrane region" description="Helical" evidence="1">
    <location>
        <begin position="104"/>
        <end position="125"/>
    </location>
</feature>
<protein>
    <recommendedName>
        <fullName evidence="5">Glycine zipper family protein</fullName>
    </recommendedName>
</protein>
<dbReference type="EMBL" id="FOQT01000003">
    <property type="protein sequence ID" value="SFI28306.1"/>
    <property type="molecule type" value="Genomic_DNA"/>
</dbReference>
<sequence length="161" mass="16999">MSKILLLAVFLFSNFYFSQVTIESNHLVKDGKSYKLSQYEDVLQSDAAKSYVKKARTNNTVGQIFAGVGGASLGFGLARALSGGKTTITINGTQQIIKQNKTNAYAAMGVGAGLIGIGVPFILAANKNLKKGIAAENGEVAKTAYFKIEAAGNGFALSYNF</sequence>
<evidence type="ECO:0000256" key="1">
    <source>
        <dbReference type="SAM" id="Phobius"/>
    </source>
</evidence>
<accession>A0A1I3GY67</accession>
<proteinExistence type="predicted"/>
<keyword evidence="1" id="KW-1133">Transmembrane helix</keyword>
<reference evidence="3 4" key="1">
    <citation type="submission" date="2016-10" db="EMBL/GenBank/DDBJ databases">
        <authorList>
            <person name="de Groot N.N."/>
        </authorList>
    </citation>
    <scope>NUCLEOTIDE SEQUENCE [LARGE SCALE GENOMIC DNA]</scope>
    <source>
        <strain evidence="3 4">DSM 26000</strain>
    </source>
</reference>
<dbReference type="OrthoDB" id="1274641at2"/>
<dbReference type="Proteomes" id="UP000198931">
    <property type="component" value="Unassembled WGS sequence"/>
</dbReference>
<dbReference type="STRING" id="1125876.SAMN05443292_2084"/>
<keyword evidence="4" id="KW-1185">Reference proteome</keyword>
<feature type="chain" id="PRO_5011704692" description="Glycine zipper family protein" evidence="2">
    <location>
        <begin position="19"/>
        <end position="161"/>
    </location>
</feature>